<organism evidence="1 2">
    <name type="scientific">Helianthus annuus</name>
    <name type="common">Common sunflower</name>
    <dbReference type="NCBI Taxonomy" id="4232"/>
    <lineage>
        <taxon>Eukaryota</taxon>
        <taxon>Viridiplantae</taxon>
        <taxon>Streptophyta</taxon>
        <taxon>Embryophyta</taxon>
        <taxon>Tracheophyta</taxon>
        <taxon>Spermatophyta</taxon>
        <taxon>Magnoliopsida</taxon>
        <taxon>eudicotyledons</taxon>
        <taxon>Gunneridae</taxon>
        <taxon>Pentapetalae</taxon>
        <taxon>asterids</taxon>
        <taxon>campanulids</taxon>
        <taxon>Asterales</taxon>
        <taxon>Asteraceae</taxon>
        <taxon>Asteroideae</taxon>
        <taxon>Heliantheae alliance</taxon>
        <taxon>Heliantheae</taxon>
        <taxon>Helianthus</taxon>
    </lineage>
</organism>
<name>A0A9K3I1C8_HELAN</name>
<dbReference type="Proteomes" id="UP000215914">
    <property type="component" value="Unassembled WGS sequence"/>
</dbReference>
<dbReference type="EMBL" id="MNCJ02000325">
    <property type="protein sequence ID" value="KAF5787981.1"/>
    <property type="molecule type" value="Genomic_DNA"/>
</dbReference>
<reference evidence="1" key="2">
    <citation type="submission" date="2020-06" db="EMBL/GenBank/DDBJ databases">
        <title>Helianthus annuus Genome sequencing and assembly Release 2.</title>
        <authorList>
            <person name="Gouzy J."/>
            <person name="Langlade N."/>
            <person name="Munos S."/>
        </authorList>
    </citation>
    <scope>NUCLEOTIDE SEQUENCE</scope>
    <source>
        <tissue evidence="1">Leaves</tissue>
    </source>
</reference>
<protein>
    <submittedName>
        <fullName evidence="1">Uncharacterized protein</fullName>
    </submittedName>
</protein>
<gene>
    <name evidence="1" type="ORF">HanXRQr2_Chr10g0458941</name>
</gene>
<reference evidence="1" key="1">
    <citation type="journal article" date="2017" name="Nature">
        <title>The sunflower genome provides insights into oil metabolism, flowering and Asterid evolution.</title>
        <authorList>
            <person name="Badouin H."/>
            <person name="Gouzy J."/>
            <person name="Grassa C.J."/>
            <person name="Murat F."/>
            <person name="Staton S.E."/>
            <person name="Cottret L."/>
            <person name="Lelandais-Briere C."/>
            <person name="Owens G.L."/>
            <person name="Carrere S."/>
            <person name="Mayjonade B."/>
            <person name="Legrand L."/>
            <person name="Gill N."/>
            <person name="Kane N.C."/>
            <person name="Bowers J.E."/>
            <person name="Hubner S."/>
            <person name="Bellec A."/>
            <person name="Berard A."/>
            <person name="Berges H."/>
            <person name="Blanchet N."/>
            <person name="Boniface M.C."/>
            <person name="Brunel D."/>
            <person name="Catrice O."/>
            <person name="Chaidir N."/>
            <person name="Claudel C."/>
            <person name="Donnadieu C."/>
            <person name="Faraut T."/>
            <person name="Fievet G."/>
            <person name="Helmstetter N."/>
            <person name="King M."/>
            <person name="Knapp S.J."/>
            <person name="Lai Z."/>
            <person name="Le Paslier M.C."/>
            <person name="Lippi Y."/>
            <person name="Lorenzon L."/>
            <person name="Mandel J.R."/>
            <person name="Marage G."/>
            <person name="Marchand G."/>
            <person name="Marquand E."/>
            <person name="Bret-Mestries E."/>
            <person name="Morien E."/>
            <person name="Nambeesan S."/>
            <person name="Nguyen T."/>
            <person name="Pegot-Espagnet P."/>
            <person name="Pouilly N."/>
            <person name="Raftis F."/>
            <person name="Sallet E."/>
            <person name="Schiex T."/>
            <person name="Thomas J."/>
            <person name="Vandecasteele C."/>
            <person name="Vares D."/>
            <person name="Vear F."/>
            <person name="Vautrin S."/>
            <person name="Crespi M."/>
            <person name="Mangin B."/>
            <person name="Burke J.M."/>
            <person name="Salse J."/>
            <person name="Munos S."/>
            <person name="Vincourt P."/>
            <person name="Rieseberg L.H."/>
            <person name="Langlade N.B."/>
        </authorList>
    </citation>
    <scope>NUCLEOTIDE SEQUENCE</scope>
    <source>
        <tissue evidence="1">Leaves</tissue>
    </source>
</reference>
<dbReference type="Gramene" id="mRNA:HanXRQr2_Chr10g0458941">
    <property type="protein sequence ID" value="mRNA:HanXRQr2_Chr10g0458941"/>
    <property type="gene ID" value="HanXRQr2_Chr10g0458941"/>
</dbReference>
<accession>A0A9K3I1C8</accession>
<proteinExistence type="predicted"/>
<dbReference type="AlphaFoldDB" id="A0A9K3I1C8"/>
<comment type="caution">
    <text evidence="1">The sequence shown here is derived from an EMBL/GenBank/DDBJ whole genome shotgun (WGS) entry which is preliminary data.</text>
</comment>
<keyword evidence="2" id="KW-1185">Reference proteome</keyword>
<evidence type="ECO:0000313" key="1">
    <source>
        <dbReference type="EMBL" id="KAF5787981.1"/>
    </source>
</evidence>
<sequence>MARNLRASLISQLHGTCIQLPTDTKIPSSAYIKAREVLLEMYAMQVKNKQAMNELSKNSLTKTIIPFSGFRSSIFGIAIGITELAYIEAGAGANANGIYIPDHCSACDRRHVCLNTKLGLQTC</sequence>
<evidence type="ECO:0000313" key="2">
    <source>
        <dbReference type="Proteomes" id="UP000215914"/>
    </source>
</evidence>